<evidence type="ECO:0000256" key="11">
    <source>
        <dbReference type="ARBA" id="ARBA00023136"/>
    </source>
</evidence>
<keyword evidence="10 14" id="KW-1133">Transmembrane helix</keyword>
<evidence type="ECO:0000259" key="16">
    <source>
        <dbReference type="Pfam" id="PF25162"/>
    </source>
</evidence>
<dbReference type="InterPro" id="IPR057149">
    <property type="entry name" value="DUF7827"/>
</dbReference>
<feature type="transmembrane region" description="Helical" evidence="14">
    <location>
        <begin position="767"/>
        <end position="785"/>
    </location>
</feature>
<comment type="similarity">
    <text evidence="3">Belongs to the halobacterial S-layer protein family.</text>
</comment>
<feature type="compositionally biased region" description="Low complexity" evidence="13">
    <location>
        <begin position="712"/>
        <end position="754"/>
    </location>
</feature>
<evidence type="ECO:0000256" key="6">
    <source>
        <dbReference type="ARBA" id="ARBA00022525"/>
    </source>
</evidence>
<evidence type="ECO:0000256" key="1">
    <source>
        <dbReference type="ARBA" id="ARBA00004236"/>
    </source>
</evidence>
<dbReference type="NCBIfam" id="TIGR04126">
    <property type="entry name" value="PGF_CTERM"/>
    <property type="match status" value="1"/>
</dbReference>
<dbReference type="NCBIfam" id="NF045517">
    <property type="entry name" value="halo_surf_dom"/>
    <property type="match status" value="1"/>
</dbReference>
<dbReference type="Pfam" id="PF25162">
    <property type="entry name" value="DUF7827"/>
    <property type="match status" value="1"/>
</dbReference>
<keyword evidence="11 14" id="KW-0472">Membrane</keyword>
<feature type="region of interest" description="Disordered" evidence="13">
    <location>
        <begin position="680"/>
        <end position="766"/>
    </location>
</feature>
<sequence>MTSKQKQIRAVALAALMVLSVFAGTVAFTGASAAAPDGTAPNYAGGAVHYEDSNGDTVIEVPFDEQINSSSLTQANFTILDDGDNVTADVWNGISQDDDGRVVIETSSAIKSEDIEIDLSGNIQDAENGATLANAGDKSVVFASVTLGQGDTKNAYKGSYVAVEANNLSESIDVEATDDDATYSFSGSTGTNSTVFVFNTENRDLGDYEFVFDNNQSQNATLTVRDLGLNVELDDQNITTDDALEGTASANAGNRDLSIQLLDSDEDEFVNISNPSLDGQGEYDFTFDSSEFSSDDTGEYTVKVTDLDSGVSVESSTVNVDDAQDGDANFGSSVITEARGDVVEIPVTVSNSDYATVNIGSEDVGFLANVTVEDENDDGEVVILFNTWEAINVAGGTSATADVFDVDDSDDSIVKSDIDANNQVSTLLDAGDYDLEVRATQNADDDSQNVATLVLEERNTESVQMWTASDDTDLSDLDEVNEALESGNLTQDSDIAHGDYVITQVTASGLGGIYESREQFFGNEEFNLTFNQTTAPANREAYSLNVSDNAAVVGDSENDTYFIVFDSDDSDLAALRGGNSVDFGADDGITANFTVEEADGNLSDSEESTTTDFDLIEGEHSLDDPYNVSNAAGQIVEGDSNVAPGTELQIRVRSADGTSPSFLKTSTVYVTENNTFSAEFDFSEQNPGDEYNIRVTGSSAAPREEVDGTVAEGSSTTETVTDDGTATVTDEPVTTDAPDTTEAPETTEAPATEEPATEEPTETSTPGFGVVVALTALLAAALLAVRRD</sequence>
<dbReference type="NCBIfam" id="TIGR04207">
    <property type="entry name" value="halo_sig_pep"/>
    <property type="match status" value="1"/>
</dbReference>
<evidence type="ECO:0000259" key="15">
    <source>
        <dbReference type="Pfam" id="PF18204"/>
    </source>
</evidence>
<evidence type="ECO:0000256" key="9">
    <source>
        <dbReference type="ARBA" id="ARBA00022729"/>
    </source>
</evidence>
<accession>A0A1I2RWW0</accession>
<keyword evidence="18" id="KW-1185">Reference proteome</keyword>
<dbReference type="Gene3D" id="2.60.40.1220">
    <property type="match status" value="1"/>
</dbReference>
<evidence type="ECO:0000256" key="4">
    <source>
        <dbReference type="ARBA" id="ARBA00022475"/>
    </source>
</evidence>
<proteinExistence type="inferred from homology"/>
<keyword evidence="7" id="KW-0701">S-layer</keyword>
<keyword evidence="4" id="KW-1003">Cell membrane</keyword>
<gene>
    <name evidence="17" type="ORF">SAMN04488063_2088</name>
</gene>
<evidence type="ECO:0000256" key="14">
    <source>
        <dbReference type="SAM" id="Phobius"/>
    </source>
</evidence>
<evidence type="ECO:0000313" key="17">
    <source>
        <dbReference type="EMBL" id="SFG45048.1"/>
    </source>
</evidence>
<dbReference type="Pfam" id="PF18204">
    <property type="entry name" value="PGF-CTERM"/>
    <property type="match status" value="1"/>
</dbReference>
<name>A0A1I2RWW0_9EURY</name>
<keyword evidence="9" id="KW-0732">Signal</keyword>
<dbReference type="EMBL" id="FOOQ01000002">
    <property type="protein sequence ID" value="SFG45048.1"/>
    <property type="molecule type" value="Genomic_DNA"/>
</dbReference>
<evidence type="ECO:0000313" key="18">
    <source>
        <dbReference type="Proteomes" id="UP000198876"/>
    </source>
</evidence>
<keyword evidence="6" id="KW-0964">Secreted</keyword>
<dbReference type="Proteomes" id="UP000198876">
    <property type="component" value="Unassembled WGS sequence"/>
</dbReference>
<evidence type="ECO:0000256" key="8">
    <source>
        <dbReference type="ARBA" id="ARBA00022692"/>
    </source>
</evidence>
<evidence type="ECO:0000256" key="2">
    <source>
        <dbReference type="ARBA" id="ARBA00004237"/>
    </source>
</evidence>
<dbReference type="GO" id="GO:0030115">
    <property type="term" value="C:S-layer"/>
    <property type="evidence" value="ECO:0007669"/>
    <property type="project" value="UniProtKB-SubCell"/>
</dbReference>
<dbReference type="InterPro" id="IPR014755">
    <property type="entry name" value="Cu-Rt/internalin_Ig-like"/>
</dbReference>
<protein>
    <submittedName>
        <fullName evidence="17">PGF-CTERM protein/surface glycoprotein</fullName>
    </submittedName>
</protein>
<dbReference type="GO" id="GO:0005886">
    <property type="term" value="C:plasma membrane"/>
    <property type="evidence" value="ECO:0007669"/>
    <property type="project" value="UniProtKB-SubCell"/>
</dbReference>
<dbReference type="InterPro" id="IPR026371">
    <property type="entry name" value="PGF_CTERM"/>
</dbReference>
<reference evidence="18" key="1">
    <citation type="submission" date="2016-10" db="EMBL/GenBank/DDBJ databases">
        <authorList>
            <person name="Varghese N."/>
            <person name="Submissions S."/>
        </authorList>
    </citation>
    <scope>NUCLEOTIDE SEQUENCE [LARGE SCALE GENOMIC DNA]</scope>
    <source>
        <strain evidence="18">CGMCC 1.7739</strain>
    </source>
</reference>
<keyword evidence="12" id="KW-0325">Glycoprotein</keyword>
<evidence type="ECO:0000256" key="5">
    <source>
        <dbReference type="ARBA" id="ARBA00022512"/>
    </source>
</evidence>
<evidence type="ECO:0000256" key="13">
    <source>
        <dbReference type="SAM" id="MobiDB-lite"/>
    </source>
</evidence>
<keyword evidence="5" id="KW-0134">Cell wall</keyword>
<evidence type="ECO:0000256" key="10">
    <source>
        <dbReference type="ARBA" id="ARBA00022989"/>
    </source>
</evidence>
<evidence type="ECO:0000256" key="3">
    <source>
        <dbReference type="ARBA" id="ARBA00009327"/>
    </source>
</evidence>
<evidence type="ECO:0000256" key="12">
    <source>
        <dbReference type="ARBA" id="ARBA00023180"/>
    </source>
</evidence>
<keyword evidence="8 14" id="KW-0812">Transmembrane</keyword>
<feature type="domain" description="PGF-CTERM archaeal protein-sorting signal" evidence="15">
    <location>
        <begin position="765"/>
        <end position="787"/>
    </location>
</feature>
<dbReference type="OrthoDB" id="325633at2157"/>
<dbReference type="InterPro" id="IPR026452">
    <property type="entry name" value="Surf_glycop_sig_pep"/>
</dbReference>
<evidence type="ECO:0000256" key="7">
    <source>
        <dbReference type="ARBA" id="ARBA00022601"/>
    </source>
</evidence>
<comment type="subcellular location">
    <subcellularLocation>
        <location evidence="1">Cell membrane</location>
    </subcellularLocation>
    <subcellularLocation>
        <location evidence="2">Secreted</location>
        <location evidence="2">Cell wall</location>
        <location evidence="2">S-layer</location>
    </subcellularLocation>
</comment>
<dbReference type="RefSeq" id="WP_092891897.1">
    <property type="nucleotide sequence ID" value="NZ_FOOQ01000002.1"/>
</dbReference>
<dbReference type="AlphaFoldDB" id="A0A1I2RWW0"/>
<feature type="domain" description="DUF7827" evidence="16">
    <location>
        <begin position="320"/>
        <end position="439"/>
    </location>
</feature>
<organism evidence="17 18">
    <name type="scientific">Halopelagius inordinatus</name>
    <dbReference type="NCBI Taxonomy" id="553467"/>
    <lineage>
        <taxon>Archaea</taxon>
        <taxon>Methanobacteriati</taxon>
        <taxon>Methanobacteriota</taxon>
        <taxon>Stenosarchaea group</taxon>
        <taxon>Halobacteria</taxon>
        <taxon>Halobacteriales</taxon>
        <taxon>Haloferacaceae</taxon>
    </lineage>
</organism>